<sequence length="77" mass="9008">MNLLYEKVVDNAKLKIKIKFSTIALTLNQRWKFVAMQTSSRAANERYRSKKSGNNYIINFNLKIKVARQCYGYKLAT</sequence>
<dbReference type="EMBL" id="FTNO01000007">
    <property type="protein sequence ID" value="SIR93665.1"/>
    <property type="molecule type" value="Genomic_DNA"/>
</dbReference>
<keyword evidence="2" id="KW-1185">Reference proteome</keyword>
<proteinExistence type="predicted"/>
<organism evidence="1 2">
    <name type="scientific">Haladaptatus litoreus</name>
    <dbReference type="NCBI Taxonomy" id="553468"/>
    <lineage>
        <taxon>Archaea</taxon>
        <taxon>Methanobacteriati</taxon>
        <taxon>Methanobacteriota</taxon>
        <taxon>Stenosarchaea group</taxon>
        <taxon>Halobacteria</taxon>
        <taxon>Halobacteriales</taxon>
        <taxon>Haladaptataceae</taxon>
        <taxon>Haladaptatus</taxon>
    </lineage>
</organism>
<protein>
    <submittedName>
        <fullName evidence="1">Uncharacterized protein</fullName>
    </submittedName>
</protein>
<dbReference type="AlphaFoldDB" id="A0A1N7F0F1"/>
<name>A0A1N7F0F1_9EURY</name>
<gene>
    <name evidence="1" type="ORF">SAMN05421858_4678</name>
</gene>
<reference evidence="2" key="1">
    <citation type="submission" date="2017-01" db="EMBL/GenBank/DDBJ databases">
        <authorList>
            <person name="Varghese N."/>
            <person name="Submissions S."/>
        </authorList>
    </citation>
    <scope>NUCLEOTIDE SEQUENCE [LARGE SCALE GENOMIC DNA]</scope>
    <source>
        <strain evidence="2">CGMCC 1.7737</strain>
    </source>
</reference>
<evidence type="ECO:0000313" key="2">
    <source>
        <dbReference type="Proteomes" id="UP000186914"/>
    </source>
</evidence>
<accession>A0A1N7F0F1</accession>
<dbReference type="Proteomes" id="UP000186914">
    <property type="component" value="Unassembled WGS sequence"/>
</dbReference>
<evidence type="ECO:0000313" key="1">
    <source>
        <dbReference type="EMBL" id="SIR93665.1"/>
    </source>
</evidence>